<dbReference type="Proteomes" id="UP000008063">
    <property type="component" value="Unassembled WGS sequence"/>
</dbReference>
<evidence type="ECO:0000313" key="2">
    <source>
        <dbReference type="Proteomes" id="UP000008063"/>
    </source>
</evidence>
<dbReference type="EMBL" id="GL945481">
    <property type="protein sequence ID" value="EGN98090.1"/>
    <property type="molecule type" value="Genomic_DNA"/>
</dbReference>
<proteinExistence type="predicted"/>
<accession>F8Q1B2</accession>
<dbReference type="HOGENOM" id="CLU_809331_0_0_1"/>
<gene>
    <name evidence="1" type="ORF">SERLA73DRAFT_161018</name>
</gene>
<name>F8Q1B2_SERL3</name>
<protein>
    <submittedName>
        <fullName evidence="1">Uncharacterized protein</fullName>
    </submittedName>
</protein>
<evidence type="ECO:0000313" key="1">
    <source>
        <dbReference type="EMBL" id="EGN98090.1"/>
    </source>
</evidence>
<reference evidence="2" key="1">
    <citation type="journal article" date="2011" name="Science">
        <title>The plant cell wall-decomposing machinery underlies the functional diversity of forest fungi.</title>
        <authorList>
            <person name="Eastwood D.C."/>
            <person name="Floudas D."/>
            <person name="Binder M."/>
            <person name="Majcherczyk A."/>
            <person name="Schneider P."/>
            <person name="Aerts A."/>
            <person name="Asiegbu F.O."/>
            <person name="Baker S.E."/>
            <person name="Barry K."/>
            <person name="Bendiksby M."/>
            <person name="Blumentritt M."/>
            <person name="Coutinho P.M."/>
            <person name="Cullen D."/>
            <person name="de Vries R.P."/>
            <person name="Gathman A."/>
            <person name="Goodell B."/>
            <person name="Henrissat B."/>
            <person name="Ihrmark K."/>
            <person name="Kauserud H."/>
            <person name="Kohler A."/>
            <person name="LaButti K."/>
            <person name="Lapidus A."/>
            <person name="Lavin J.L."/>
            <person name="Lee Y.-H."/>
            <person name="Lindquist E."/>
            <person name="Lilly W."/>
            <person name="Lucas S."/>
            <person name="Morin E."/>
            <person name="Murat C."/>
            <person name="Oguiza J.A."/>
            <person name="Park J."/>
            <person name="Pisabarro A.G."/>
            <person name="Riley R."/>
            <person name="Rosling A."/>
            <person name="Salamov A."/>
            <person name="Schmidt O."/>
            <person name="Schmutz J."/>
            <person name="Skrede I."/>
            <person name="Stenlid J."/>
            <person name="Wiebenga A."/>
            <person name="Xie X."/>
            <person name="Kuees U."/>
            <person name="Hibbett D.S."/>
            <person name="Hoffmeister D."/>
            <person name="Hoegberg N."/>
            <person name="Martin F."/>
            <person name="Grigoriev I.V."/>
            <person name="Watkinson S.C."/>
        </authorList>
    </citation>
    <scope>NUCLEOTIDE SEQUENCE [LARGE SCALE GENOMIC DNA]</scope>
    <source>
        <strain evidence="2">strain S7.3</strain>
    </source>
</reference>
<dbReference type="AlphaFoldDB" id="F8Q1B2"/>
<sequence length="343" mass="38864">MCSQWRRKNLPKCRNAESTEWKSKGESLLIEDDPETPMAKTKGPGIPNFMLLGLLQLGLLHGTPISKILFVRVSARERFEERPREGTEEGSGEHDFHVSWLFLTAITQFERVKNEGRAVDPLLITRDDEAVEELVWFEPGRQTAKRRETLDNRWWLQMVPPWPCTFATMPIQPARSKSPPAPTTGKQKCDVAHMLGVLLKKVKRAAPSRCSPSLPLFLGLKGHLTPHTPALALGLLVPGEQVPEVSSHLLRAIRDWKLESNIKETPHLSELCAGVTNSWLLYTYLKSNIEKGMKILSIIAESFLSLLWAVDLVKFVLVYSYLLVETIGNISCYWCKSKIFLQK</sequence>
<organism evidence="2">
    <name type="scientific">Serpula lacrymans var. lacrymans (strain S7.3)</name>
    <name type="common">Dry rot fungus</name>
    <dbReference type="NCBI Taxonomy" id="936435"/>
    <lineage>
        <taxon>Eukaryota</taxon>
        <taxon>Fungi</taxon>
        <taxon>Dikarya</taxon>
        <taxon>Basidiomycota</taxon>
        <taxon>Agaricomycotina</taxon>
        <taxon>Agaricomycetes</taxon>
        <taxon>Agaricomycetidae</taxon>
        <taxon>Boletales</taxon>
        <taxon>Coniophorineae</taxon>
        <taxon>Serpulaceae</taxon>
        <taxon>Serpula</taxon>
    </lineage>
</organism>
<dbReference type="InParanoid" id="F8Q1B2"/>
<keyword evidence="2" id="KW-1185">Reference proteome</keyword>